<evidence type="ECO:0000256" key="3">
    <source>
        <dbReference type="ARBA" id="ARBA00022448"/>
    </source>
</evidence>
<accession>A0ABQ9F7F2</accession>
<feature type="transmembrane region" description="Helical" evidence="7">
    <location>
        <begin position="286"/>
        <end position="312"/>
    </location>
</feature>
<feature type="transmembrane region" description="Helical" evidence="7">
    <location>
        <begin position="470"/>
        <end position="491"/>
    </location>
</feature>
<dbReference type="PROSITE" id="PS50283">
    <property type="entry name" value="NA_SOLUT_SYMP_3"/>
    <property type="match status" value="1"/>
</dbReference>
<feature type="transmembrane region" description="Helical" evidence="7">
    <location>
        <begin position="498"/>
        <end position="518"/>
    </location>
</feature>
<feature type="transmembrane region" description="Helical" evidence="7">
    <location>
        <begin position="332"/>
        <end position="359"/>
    </location>
</feature>
<evidence type="ECO:0000256" key="7">
    <source>
        <dbReference type="SAM" id="Phobius"/>
    </source>
</evidence>
<evidence type="ECO:0008006" key="10">
    <source>
        <dbReference type="Google" id="ProtNLM"/>
    </source>
</evidence>
<feature type="transmembrane region" description="Helical" evidence="7">
    <location>
        <begin position="538"/>
        <end position="558"/>
    </location>
</feature>
<feature type="transmembrane region" description="Helical" evidence="7">
    <location>
        <begin position="443"/>
        <end position="464"/>
    </location>
</feature>
<gene>
    <name evidence="8" type="ORF">KUTeg_009563</name>
</gene>
<evidence type="ECO:0000313" key="9">
    <source>
        <dbReference type="Proteomes" id="UP001217089"/>
    </source>
</evidence>
<keyword evidence="9" id="KW-1185">Reference proteome</keyword>
<reference evidence="8 9" key="1">
    <citation type="submission" date="2022-12" db="EMBL/GenBank/DDBJ databases">
        <title>Chromosome-level genome of Tegillarca granosa.</title>
        <authorList>
            <person name="Kim J."/>
        </authorList>
    </citation>
    <scope>NUCLEOTIDE SEQUENCE [LARGE SCALE GENOMIC DNA]</scope>
    <source>
        <strain evidence="8">Teg-2019</strain>
        <tissue evidence="8">Adductor muscle</tissue>
    </source>
</reference>
<keyword evidence="3" id="KW-0813">Transport</keyword>
<feature type="transmembrane region" description="Helical" evidence="7">
    <location>
        <begin position="166"/>
        <end position="185"/>
    </location>
</feature>
<name>A0ABQ9F7F2_TEGGR</name>
<feature type="transmembrane region" description="Helical" evidence="7">
    <location>
        <begin position="130"/>
        <end position="154"/>
    </location>
</feature>
<dbReference type="Proteomes" id="UP001217089">
    <property type="component" value="Unassembled WGS sequence"/>
</dbReference>
<feature type="transmembrane region" description="Helical" evidence="7">
    <location>
        <begin position="252"/>
        <end position="274"/>
    </location>
</feature>
<dbReference type="InterPro" id="IPR038377">
    <property type="entry name" value="Na/Glc_symporter_sf"/>
</dbReference>
<evidence type="ECO:0000256" key="6">
    <source>
        <dbReference type="ARBA" id="ARBA00023136"/>
    </source>
</evidence>
<feature type="transmembrane region" description="Helical" evidence="7">
    <location>
        <begin position="192"/>
        <end position="211"/>
    </location>
</feature>
<dbReference type="PANTHER" id="PTHR46154:SF4">
    <property type="entry name" value="UREA ACTIVE TRANSPORTER"/>
    <property type="match status" value="1"/>
</dbReference>
<dbReference type="Gene3D" id="1.20.1730.10">
    <property type="entry name" value="Sodium/glucose cotransporter"/>
    <property type="match status" value="1"/>
</dbReference>
<dbReference type="PANTHER" id="PTHR46154">
    <property type="match status" value="1"/>
</dbReference>
<keyword evidence="5 7" id="KW-1133">Transmembrane helix</keyword>
<evidence type="ECO:0000256" key="1">
    <source>
        <dbReference type="ARBA" id="ARBA00004141"/>
    </source>
</evidence>
<evidence type="ECO:0000313" key="8">
    <source>
        <dbReference type="EMBL" id="KAJ8312190.1"/>
    </source>
</evidence>
<dbReference type="InterPro" id="IPR031155">
    <property type="entry name" value="DUR"/>
</dbReference>
<comment type="subcellular location">
    <subcellularLocation>
        <location evidence="1">Membrane</location>
        <topology evidence="1">Multi-pass membrane protein</topology>
    </subcellularLocation>
</comment>
<comment type="similarity">
    <text evidence="2">Belongs to the sodium:solute symporter (SSF) (TC 2.A.21) family.</text>
</comment>
<evidence type="ECO:0000256" key="4">
    <source>
        <dbReference type="ARBA" id="ARBA00022692"/>
    </source>
</evidence>
<proteinExistence type="inferred from homology"/>
<keyword evidence="6 7" id="KW-0472">Membrane</keyword>
<comment type="caution">
    <text evidence="8">The sequence shown here is derived from an EMBL/GenBank/DDBJ whole genome shotgun (WGS) entry which is preliminary data.</text>
</comment>
<keyword evidence="4 7" id="KW-0812">Transmembrane</keyword>
<protein>
    <recommendedName>
        <fullName evidence="10">Urea active transporter 1</fullName>
    </recommendedName>
</protein>
<feature type="transmembrane region" description="Helical" evidence="7">
    <location>
        <begin position="36"/>
        <end position="55"/>
    </location>
</feature>
<dbReference type="EMBL" id="JARBDR010000440">
    <property type="protein sequence ID" value="KAJ8312190.1"/>
    <property type="molecule type" value="Genomic_DNA"/>
</dbReference>
<organism evidence="8 9">
    <name type="scientific">Tegillarca granosa</name>
    <name type="common">Malaysian cockle</name>
    <name type="synonym">Anadara granosa</name>
    <dbReference type="NCBI Taxonomy" id="220873"/>
    <lineage>
        <taxon>Eukaryota</taxon>
        <taxon>Metazoa</taxon>
        <taxon>Spiralia</taxon>
        <taxon>Lophotrochozoa</taxon>
        <taxon>Mollusca</taxon>
        <taxon>Bivalvia</taxon>
        <taxon>Autobranchia</taxon>
        <taxon>Pteriomorphia</taxon>
        <taxon>Arcoida</taxon>
        <taxon>Arcoidea</taxon>
        <taxon>Arcidae</taxon>
        <taxon>Tegillarca</taxon>
    </lineage>
</organism>
<evidence type="ECO:0000256" key="2">
    <source>
        <dbReference type="ARBA" id="ARBA00006434"/>
    </source>
</evidence>
<evidence type="ECO:0000256" key="5">
    <source>
        <dbReference type="ARBA" id="ARBA00022989"/>
    </source>
</evidence>
<feature type="transmembrane region" description="Helical" evidence="7">
    <location>
        <begin position="618"/>
        <end position="637"/>
    </location>
</feature>
<sequence length="708" mass="79031">MDRGRANQLAKVTDVEEFGYNSGDIEADVADQGGSVVPLMVLGFGGFSVLLALGYNGVRKHIFRDYYNLDTAFDAGGRVSFSLTVVTVTSQMLWPIWVGRFIVDIYGDCFLYYGIPYDVIYARYGRPTHILFCCMAIVANLIAISALIMSGKAAFDVLVKDVSDELVIMVLAVIFGSYCFVGGLGTTFYISYFNTAVTFLVVLYFIWTIFYSSNTTIDNSPPKEAFYEALKCLETPEGHYNSSYLNFRSFPAFLNGLIMFFIATAMSYCDQACWQSRIAAKPSEGVLGFFVAALVWLGIPTSISLTSSLTYMSMSYITPFAMETTMGSTGGYLLITMLTMALMSTGSGEVMAVSSIIVYDIYKIYINPFSCNRRDDVDGYHGNKQDGSLCKAVCKCKTSMECEDCKHDVKQQMSGKAYGVYYTCKEHGAYRHYEDALIRMKTWCIVWVAMAHVPFGLFLMSTSINLQWSFYVLQILLSPFLVPLLLSLTWVKCTQAGLITGCLFGLLAAICGELAVAASVYPDGLNEFIANTSGEYSVISGVLAGVISSTFVCVVLSLKTTRIKNKKDEENEWQKTICINNPLNPWQNIYKEELKRYEPGTDITQKHMSEIFKMSRRMAYIGGGICLFVMIIFMPTILLTFDTLSYDNFSGWVTFNHIWCVCGALFAILAPPIQECRQIWEQYKKNKENVSTNIEKGIKPSVDCNISL</sequence>
<feature type="transmembrane region" description="Helical" evidence="7">
    <location>
        <begin position="649"/>
        <end position="670"/>
    </location>
</feature>
<dbReference type="InterPro" id="IPR001734">
    <property type="entry name" value="Na/solute_symporter"/>
</dbReference>